<sequence length="1294" mass="150707">MCEADDGGGSPRRSALLSSQSEQTGPLTGDDAAAVLQGLLLQLWGHRIDLRSKLQQGLSDNTKGQQLRQIRSRAAAREAAARVLQRHRRSRSYLGRWRIVLLNLERNCDLRKKLHCWSAARCIQRCWRLAAFRSQWNCLIADIRLRRAAVVARLRHQAAARLQRWLRRVTIRRLWASLIAESRAYRELRKRLAMEWDRQNGAREKAAVLLQRTYRGSVGRRLAAVLAFEGREAYDARAHAVRLMRHEVKPLPGSLEEEESELMRHRIQAATKLQWFARAVAARRSWSKLLDETAAYASLVARRNLMLKRLAARSAGATATPALSVAMSAAQSAAVDKLQRWRMVSMSTARMRINFAIRLQRAARAALMRKKWRVLLDAATTYSVMVRRRDAVEQTWRRRACSKDVIVGPSAQPSATAAEMTAARLLQRWWRRVVTRRAWRPLILDLREHHEKVSHLKRNNAAERLQLWLRRAMIRRLWREMIARKRAYRERYAAALKEVELLYFRAAVVVQSRFRGRTGRCLAAVLASKGRQAYEIELREVESKRDGRREDRRRKNEASAALTIQTHLRGWKLRCNVCKLLASTRTLQRRVKHKRATRKWKQLLDEATAYGHMKRRREAILLRLGNSTIEPLPDPGRPLRKRWSGGLSEAKMRIDSAVRLQRALKRLLTRQRWCKLVDEVKVYKQMLSRREEILTKLSAHKKPALVQSALPFQGQVEFACDCLPTGESGSQPVEVIETDDYVTSTRRKAPVLIPAEVAVVLLQRWWRRAIIRLAWKSLLEYVRTHKSQVQALKRNYAAERLQRWLRRVMLRRLWCDMIQRARARREMRSQLMQELTLMRNEAVTAVQAHFRGMVARRQKTALMAGPAAYTAYMAQRELAAQEYLSRKLQERRMRDAVVFLQLRFRYLQHWKLVQPAARIQSAARRFLKHLEENRRPSHATKVPGKILILNPVAPRKKKKLRFKSVSLVESRRSSIQSLPPVPENFAAMSPSLGGPREAYGAAHELATRLLQRWWRRKLVRRAWGSLLEYAYVRKDKIIAYTRNQAAERLQQWLRRVMIRRLWRGMITRARAYKELMLLLQEHRQEATRERAACLLQACIRGRAGRARSLALGTRALRAASATLRTEDWAAQLPVIIRLQRWVRKLKVRRRWAKLLEESHAHAVMVARRNSILAKLSAKNGGSHVVHASVSPRHAGNSLQTAIAYRVGVLKIQRWWRCQRCYFQWRAVLFSLQCIQSYGKCEVEVTAAAFKIQRRFRATKTRQLWRTLVDDLSCHKMLLERRENVLRALGSQREA</sequence>
<evidence type="ECO:0000256" key="2">
    <source>
        <dbReference type="ARBA" id="ARBA00022490"/>
    </source>
</evidence>
<dbReference type="PANTHER" id="PTHR22706">
    <property type="entry name" value="ASSEMBLY FACTOR FOR SPINDLE MICROTUBULES"/>
    <property type="match status" value="1"/>
</dbReference>
<dbReference type="PROSITE" id="PS50096">
    <property type="entry name" value="IQ"/>
    <property type="match status" value="8"/>
</dbReference>
<feature type="compositionally biased region" description="Polar residues" evidence="5">
    <location>
        <begin position="16"/>
        <end position="26"/>
    </location>
</feature>
<dbReference type="EMBL" id="JBGBPQ010000017">
    <property type="protein sequence ID" value="KAL1507920.1"/>
    <property type="molecule type" value="Genomic_DNA"/>
</dbReference>
<dbReference type="GO" id="GO:0005737">
    <property type="term" value="C:cytoplasm"/>
    <property type="evidence" value="ECO:0007669"/>
    <property type="project" value="UniProtKB-SubCell"/>
</dbReference>
<proteinExistence type="predicted"/>
<dbReference type="Pfam" id="PF00612">
    <property type="entry name" value="IQ"/>
    <property type="match status" value="2"/>
</dbReference>
<organism evidence="6 7">
    <name type="scientific">Prymnesium parvum</name>
    <name type="common">Toxic golden alga</name>
    <dbReference type="NCBI Taxonomy" id="97485"/>
    <lineage>
        <taxon>Eukaryota</taxon>
        <taxon>Haptista</taxon>
        <taxon>Haptophyta</taxon>
        <taxon>Prymnesiophyceae</taxon>
        <taxon>Prymnesiales</taxon>
        <taxon>Prymnesiaceae</taxon>
        <taxon>Prymnesium</taxon>
    </lineage>
</organism>
<keyword evidence="7" id="KW-1185">Reference proteome</keyword>
<name>A0AB34IZ22_PRYPA</name>
<comment type="caution">
    <text evidence="6">The sequence shown here is derived from an EMBL/GenBank/DDBJ whole genome shotgun (WGS) entry which is preliminary data.</text>
</comment>
<dbReference type="GO" id="GO:0051295">
    <property type="term" value="P:establishment of meiotic spindle localization"/>
    <property type="evidence" value="ECO:0007669"/>
    <property type="project" value="TreeGrafter"/>
</dbReference>
<comment type="subcellular location">
    <subcellularLocation>
        <location evidence="1">Cytoplasm</location>
    </subcellularLocation>
</comment>
<evidence type="ECO:0000256" key="5">
    <source>
        <dbReference type="SAM" id="MobiDB-lite"/>
    </source>
</evidence>
<accession>A0AB34IZ22</accession>
<feature type="region of interest" description="Disordered" evidence="5">
    <location>
        <begin position="1"/>
        <end position="26"/>
    </location>
</feature>
<dbReference type="SMART" id="SM00015">
    <property type="entry name" value="IQ"/>
    <property type="match status" value="16"/>
</dbReference>
<evidence type="ECO:0000256" key="4">
    <source>
        <dbReference type="ARBA" id="ARBA00022860"/>
    </source>
</evidence>
<dbReference type="GO" id="GO:0000278">
    <property type="term" value="P:mitotic cell cycle"/>
    <property type="evidence" value="ECO:0007669"/>
    <property type="project" value="TreeGrafter"/>
</dbReference>
<keyword evidence="4" id="KW-0112">Calmodulin-binding</keyword>
<evidence type="ECO:0000313" key="6">
    <source>
        <dbReference type="EMBL" id="KAL1507920.1"/>
    </source>
</evidence>
<dbReference type="GO" id="GO:0005516">
    <property type="term" value="F:calmodulin binding"/>
    <property type="evidence" value="ECO:0007669"/>
    <property type="project" value="UniProtKB-KW"/>
</dbReference>
<keyword evidence="2" id="KW-0963">Cytoplasm</keyword>
<dbReference type="GO" id="GO:0000922">
    <property type="term" value="C:spindle pole"/>
    <property type="evidence" value="ECO:0007669"/>
    <property type="project" value="TreeGrafter"/>
</dbReference>
<dbReference type="Proteomes" id="UP001515480">
    <property type="component" value="Unassembled WGS sequence"/>
</dbReference>
<dbReference type="GO" id="GO:0007051">
    <property type="term" value="P:spindle organization"/>
    <property type="evidence" value="ECO:0007669"/>
    <property type="project" value="TreeGrafter"/>
</dbReference>
<evidence type="ECO:0000256" key="3">
    <source>
        <dbReference type="ARBA" id="ARBA00022737"/>
    </source>
</evidence>
<gene>
    <name evidence="6" type="ORF">AB1Y20_007525</name>
</gene>
<keyword evidence="3" id="KW-0677">Repeat</keyword>
<evidence type="ECO:0000313" key="7">
    <source>
        <dbReference type="Proteomes" id="UP001515480"/>
    </source>
</evidence>
<evidence type="ECO:0008006" key="8">
    <source>
        <dbReference type="Google" id="ProtNLM"/>
    </source>
</evidence>
<protein>
    <recommendedName>
        <fullName evidence="8">Sfi1 spindle body domain-containing protein</fullName>
    </recommendedName>
</protein>
<dbReference type="PANTHER" id="PTHR22706:SF1">
    <property type="entry name" value="ASSEMBLY FACTOR FOR SPINDLE MICROTUBULES"/>
    <property type="match status" value="1"/>
</dbReference>
<evidence type="ECO:0000256" key="1">
    <source>
        <dbReference type="ARBA" id="ARBA00004496"/>
    </source>
</evidence>
<dbReference type="InterPro" id="IPR051185">
    <property type="entry name" value="ASPM"/>
</dbReference>
<dbReference type="InterPro" id="IPR000048">
    <property type="entry name" value="IQ_motif_EF-hand-BS"/>
</dbReference>
<reference evidence="6 7" key="1">
    <citation type="journal article" date="2024" name="Science">
        <title>Giant polyketide synthase enzymes in the biosynthesis of giant marine polyether toxins.</title>
        <authorList>
            <person name="Fallon T.R."/>
            <person name="Shende V.V."/>
            <person name="Wierzbicki I.H."/>
            <person name="Pendleton A.L."/>
            <person name="Watervoot N.F."/>
            <person name="Auber R.P."/>
            <person name="Gonzalez D.J."/>
            <person name="Wisecaver J.H."/>
            <person name="Moore B.S."/>
        </authorList>
    </citation>
    <scope>NUCLEOTIDE SEQUENCE [LARGE SCALE GENOMIC DNA]</scope>
    <source>
        <strain evidence="6 7">12B1</strain>
    </source>
</reference>